<dbReference type="EMBL" id="FNII01000006">
    <property type="protein sequence ID" value="SDN62418.1"/>
    <property type="molecule type" value="Genomic_DNA"/>
</dbReference>
<accession>A0A1H0CX22</accession>
<organism evidence="1 2">
    <name type="scientific">Vreelandella arcis</name>
    <dbReference type="NCBI Taxonomy" id="416873"/>
    <lineage>
        <taxon>Bacteria</taxon>
        <taxon>Pseudomonadati</taxon>
        <taxon>Pseudomonadota</taxon>
        <taxon>Gammaproteobacteria</taxon>
        <taxon>Oceanospirillales</taxon>
        <taxon>Halomonadaceae</taxon>
        <taxon>Vreelandella</taxon>
    </lineage>
</organism>
<sequence>MSDTEQDIVELIRVGESLTDEFKSCTNSLPDRDLVAAVSSCACRDP</sequence>
<dbReference type="AlphaFoldDB" id="A0A1H0CX22"/>
<name>A0A1H0CX22_9GAMM</name>
<evidence type="ECO:0000313" key="2">
    <source>
        <dbReference type="Proteomes" id="UP000199677"/>
    </source>
</evidence>
<dbReference type="Proteomes" id="UP000199677">
    <property type="component" value="Unassembled WGS sequence"/>
</dbReference>
<evidence type="ECO:0000313" key="1">
    <source>
        <dbReference type="EMBL" id="SDN62418.1"/>
    </source>
</evidence>
<keyword evidence="2" id="KW-1185">Reference proteome</keyword>
<proteinExistence type="predicted"/>
<protein>
    <submittedName>
        <fullName evidence="1">Uncharacterized protein</fullName>
    </submittedName>
</protein>
<dbReference type="RefSeq" id="WP_211605082.1">
    <property type="nucleotide sequence ID" value="NZ_FNII01000006.1"/>
</dbReference>
<reference evidence="2" key="1">
    <citation type="submission" date="2016-10" db="EMBL/GenBank/DDBJ databases">
        <authorList>
            <person name="Varghese N."/>
            <person name="Submissions S."/>
        </authorList>
    </citation>
    <scope>NUCLEOTIDE SEQUENCE [LARGE SCALE GENOMIC DNA]</scope>
    <source>
        <strain evidence="2">CGMCC 1.6494</strain>
    </source>
</reference>
<gene>
    <name evidence="1" type="ORF">SAMN04487951_106229</name>
</gene>